<proteinExistence type="predicted"/>
<keyword evidence="1" id="KW-0813">Transport</keyword>
<protein>
    <submittedName>
        <fullName evidence="8">PTS system, fructose-specific IIB-like component</fullName>
    </submittedName>
</protein>
<dbReference type="GO" id="GO:0022877">
    <property type="term" value="F:protein-N(PI)-phosphohistidine-fructose phosphotransferase system transporter activity"/>
    <property type="evidence" value="ECO:0007669"/>
    <property type="project" value="InterPro"/>
</dbReference>
<dbReference type="SUPFAM" id="SSF52794">
    <property type="entry name" value="PTS system IIB component-like"/>
    <property type="match status" value="1"/>
</dbReference>
<dbReference type="NCBIfam" id="NF007783">
    <property type="entry name" value="PRK10474.1"/>
    <property type="match status" value="1"/>
</dbReference>
<dbReference type="InterPro" id="IPR003353">
    <property type="entry name" value="PTS_IIB_fruc"/>
</dbReference>
<organism evidence="8 9">
    <name type="scientific">Alkalibacter saccharofermentans DSM 14828</name>
    <dbReference type="NCBI Taxonomy" id="1120975"/>
    <lineage>
        <taxon>Bacteria</taxon>
        <taxon>Bacillati</taxon>
        <taxon>Bacillota</taxon>
        <taxon>Clostridia</taxon>
        <taxon>Eubacteriales</taxon>
        <taxon>Eubacteriaceae</taxon>
        <taxon>Alkalibacter</taxon>
    </lineage>
</organism>
<keyword evidence="5" id="KW-0598">Phosphotransferase system</keyword>
<reference evidence="8 9" key="1">
    <citation type="submission" date="2016-11" db="EMBL/GenBank/DDBJ databases">
        <authorList>
            <person name="Jaros S."/>
            <person name="Januszkiewicz K."/>
            <person name="Wedrychowicz H."/>
        </authorList>
    </citation>
    <scope>NUCLEOTIDE SEQUENCE [LARGE SCALE GENOMIC DNA]</scope>
    <source>
        <strain evidence="8 9">DSM 14828</strain>
    </source>
</reference>
<dbReference type="GO" id="GO:0009401">
    <property type="term" value="P:phosphoenolpyruvate-dependent sugar phosphotransferase system"/>
    <property type="evidence" value="ECO:0007669"/>
    <property type="project" value="UniProtKB-KW"/>
</dbReference>
<dbReference type="InterPro" id="IPR013011">
    <property type="entry name" value="PTS_EIIB_2"/>
</dbReference>
<dbReference type="InterPro" id="IPR003501">
    <property type="entry name" value="PTS_EIIB_2/3"/>
</dbReference>
<evidence type="ECO:0000256" key="6">
    <source>
        <dbReference type="ARBA" id="ARBA00022777"/>
    </source>
</evidence>
<sequence>MRIVAVCACPSGVAHTYLAAASLKDAAKKHGVDIKVETQGSIGVENVIKQEEVDLADYVIITNDTGLKNMERFKGKKILSVKASDAIKKADLIMKKVKQQDEAIGS</sequence>
<dbReference type="InterPro" id="IPR050864">
    <property type="entry name" value="Bacterial_PTS_Sugar_Transport"/>
</dbReference>
<dbReference type="EMBL" id="FQTU01000004">
    <property type="protein sequence ID" value="SHE61370.1"/>
    <property type="molecule type" value="Genomic_DNA"/>
</dbReference>
<feature type="domain" description="PTS EIIB type-2" evidence="7">
    <location>
        <begin position="1"/>
        <end position="99"/>
    </location>
</feature>
<keyword evidence="2" id="KW-0597">Phosphoprotein</keyword>
<keyword evidence="3" id="KW-0762">Sugar transport</keyword>
<dbReference type="PROSITE" id="PS51099">
    <property type="entry name" value="PTS_EIIB_TYPE_2"/>
    <property type="match status" value="1"/>
</dbReference>
<evidence type="ECO:0000256" key="3">
    <source>
        <dbReference type="ARBA" id="ARBA00022597"/>
    </source>
</evidence>
<dbReference type="GO" id="GO:0016301">
    <property type="term" value="F:kinase activity"/>
    <property type="evidence" value="ECO:0007669"/>
    <property type="project" value="UniProtKB-KW"/>
</dbReference>
<dbReference type="CDD" id="cd05569">
    <property type="entry name" value="PTS_IIB_fructose"/>
    <property type="match status" value="1"/>
</dbReference>
<dbReference type="PANTHER" id="PTHR30505:SF0">
    <property type="entry name" value="FRUCTOSE-LIKE PTS SYSTEM EIIBC COMPONENT-RELATED"/>
    <property type="match status" value="1"/>
</dbReference>
<evidence type="ECO:0000313" key="9">
    <source>
        <dbReference type="Proteomes" id="UP000184251"/>
    </source>
</evidence>
<dbReference type="NCBIfam" id="TIGR00829">
    <property type="entry name" value="FRU"/>
    <property type="match status" value="1"/>
</dbReference>
<keyword evidence="6" id="KW-0418">Kinase</keyword>
<dbReference type="Proteomes" id="UP000184251">
    <property type="component" value="Unassembled WGS sequence"/>
</dbReference>
<name>A0A1M4UXJ8_9FIRM</name>
<keyword evidence="9" id="KW-1185">Reference proteome</keyword>
<gene>
    <name evidence="8" type="ORF">SAMN02746064_00851</name>
</gene>
<dbReference type="GO" id="GO:0090563">
    <property type="term" value="F:protein-phosphocysteine-sugar phosphotransferase activity"/>
    <property type="evidence" value="ECO:0007669"/>
    <property type="project" value="TreeGrafter"/>
</dbReference>
<evidence type="ECO:0000313" key="8">
    <source>
        <dbReference type="EMBL" id="SHE61370.1"/>
    </source>
</evidence>
<evidence type="ECO:0000256" key="4">
    <source>
        <dbReference type="ARBA" id="ARBA00022679"/>
    </source>
</evidence>
<accession>A0A1M4UXJ8</accession>
<evidence type="ECO:0000256" key="1">
    <source>
        <dbReference type="ARBA" id="ARBA00022448"/>
    </source>
</evidence>
<dbReference type="Gene3D" id="3.40.50.2300">
    <property type="match status" value="1"/>
</dbReference>
<dbReference type="STRING" id="1120975.SAMN02746064_00851"/>
<dbReference type="InterPro" id="IPR036095">
    <property type="entry name" value="PTS_EIIB-like_sf"/>
</dbReference>
<dbReference type="OrthoDB" id="9782569at2"/>
<dbReference type="Pfam" id="PF02302">
    <property type="entry name" value="PTS_IIB"/>
    <property type="match status" value="1"/>
</dbReference>
<dbReference type="GO" id="GO:0005886">
    <property type="term" value="C:plasma membrane"/>
    <property type="evidence" value="ECO:0007669"/>
    <property type="project" value="TreeGrafter"/>
</dbReference>
<dbReference type="PANTHER" id="PTHR30505">
    <property type="entry name" value="FRUCTOSE-LIKE PERMEASE"/>
    <property type="match status" value="1"/>
</dbReference>
<evidence type="ECO:0000259" key="7">
    <source>
        <dbReference type="PROSITE" id="PS51099"/>
    </source>
</evidence>
<evidence type="ECO:0000256" key="2">
    <source>
        <dbReference type="ARBA" id="ARBA00022553"/>
    </source>
</evidence>
<evidence type="ECO:0000256" key="5">
    <source>
        <dbReference type="ARBA" id="ARBA00022683"/>
    </source>
</evidence>
<dbReference type="AlphaFoldDB" id="A0A1M4UXJ8"/>
<dbReference type="RefSeq" id="WP_073269840.1">
    <property type="nucleotide sequence ID" value="NZ_FQTU01000004.1"/>
</dbReference>
<dbReference type="FunFam" id="3.40.50.2300:FF:000014">
    <property type="entry name" value="PTS system fructose-like transporter subunit IIB"/>
    <property type="match status" value="1"/>
</dbReference>
<keyword evidence="4" id="KW-0808">Transferase</keyword>